<keyword evidence="2" id="KW-1185">Reference proteome</keyword>
<accession>A0AAV9R219</accession>
<dbReference type="Proteomes" id="UP001311232">
    <property type="component" value="Unassembled WGS sequence"/>
</dbReference>
<sequence>MEEKVGIVVQKEDKTETGVQGKNKDVCVTCLHHTLRGHGEWWGVHEGGGRGKLSSGSLRHFAVTVLTSVPPLKIFLFQFVGIQTFDWSTLVQSGTQYPMGKVQFLCRKGDPDDCVKHDSGVPDSAAADSC</sequence>
<gene>
    <name evidence="1" type="ORF">CRENBAI_001979</name>
</gene>
<proteinExistence type="predicted"/>
<name>A0AAV9R219_9TELE</name>
<protein>
    <submittedName>
        <fullName evidence="1">Uncharacterized protein</fullName>
    </submittedName>
</protein>
<dbReference type="AlphaFoldDB" id="A0AAV9R219"/>
<evidence type="ECO:0000313" key="2">
    <source>
        <dbReference type="Proteomes" id="UP001311232"/>
    </source>
</evidence>
<dbReference type="EMBL" id="JAHHUM010002410">
    <property type="protein sequence ID" value="KAK5603719.1"/>
    <property type="molecule type" value="Genomic_DNA"/>
</dbReference>
<organism evidence="1 2">
    <name type="scientific">Crenichthys baileyi</name>
    <name type="common">White River springfish</name>
    <dbReference type="NCBI Taxonomy" id="28760"/>
    <lineage>
        <taxon>Eukaryota</taxon>
        <taxon>Metazoa</taxon>
        <taxon>Chordata</taxon>
        <taxon>Craniata</taxon>
        <taxon>Vertebrata</taxon>
        <taxon>Euteleostomi</taxon>
        <taxon>Actinopterygii</taxon>
        <taxon>Neopterygii</taxon>
        <taxon>Teleostei</taxon>
        <taxon>Neoteleostei</taxon>
        <taxon>Acanthomorphata</taxon>
        <taxon>Ovalentaria</taxon>
        <taxon>Atherinomorphae</taxon>
        <taxon>Cyprinodontiformes</taxon>
        <taxon>Goodeidae</taxon>
        <taxon>Crenichthys</taxon>
    </lineage>
</organism>
<reference evidence="1 2" key="1">
    <citation type="submission" date="2021-06" db="EMBL/GenBank/DDBJ databases">
        <authorList>
            <person name="Palmer J.M."/>
        </authorList>
    </citation>
    <scope>NUCLEOTIDE SEQUENCE [LARGE SCALE GENOMIC DNA]</scope>
    <source>
        <strain evidence="1 2">MEX-2019</strain>
        <tissue evidence="1">Muscle</tissue>
    </source>
</reference>
<comment type="caution">
    <text evidence="1">The sequence shown here is derived from an EMBL/GenBank/DDBJ whole genome shotgun (WGS) entry which is preliminary data.</text>
</comment>
<evidence type="ECO:0000313" key="1">
    <source>
        <dbReference type="EMBL" id="KAK5603719.1"/>
    </source>
</evidence>